<feature type="transmembrane region" description="Helical" evidence="7">
    <location>
        <begin position="42"/>
        <end position="60"/>
    </location>
</feature>
<keyword evidence="3" id="KW-0808">Transferase</keyword>
<evidence type="ECO:0000256" key="5">
    <source>
        <dbReference type="ARBA" id="ARBA00022989"/>
    </source>
</evidence>
<keyword evidence="6 7" id="KW-0472">Membrane</keyword>
<dbReference type="InterPro" id="IPR032805">
    <property type="entry name" value="Wax_synthase_dom"/>
</dbReference>
<evidence type="ECO:0000256" key="3">
    <source>
        <dbReference type="ARBA" id="ARBA00022679"/>
    </source>
</evidence>
<sequence>MAVHPPGPGPDDGNFNLGAYHQQQYRETFRAALAAGKVKPLLFPWSFIGCFFLPLFYLSIPHKQRPWLYRMRWAVAATVVYLNVNLIRTTSADNEAVAYATGLMAVWGTIWSLRCLIFTRAQWDAARVERRQRRPHANGFIRGEETQKSSAMVPPDESVAIALLHSEYYWQPFPTTAPFLTRLGWTAGLLISFRGGGWNFSIPSIPHPPLPKHIISHDKLVHEPVRLDLMPLTTRAGTTRSQTYASFLRSRLKQIILSYLLIDILTTTMRQDPYFVLGPAYALHPSSPSLPGVYNHAVPGQIIPLVRNIAAIAGIVAVLHLYYALLQLAAVFILPRLLGARAELWQHPTLFGGLFCQGTVLDRGLAGFWGGFWHQTFRAGFVAPAEYLLSFVFYYPPYPQRHHQHEKKLVRSLVKVAMAFVLSGLLHAAGNYTSVTRETAAAWPSAVFFLLQGIGALVQNGACFVLRSIVKDMNRIPPWIRRAGNLVFVVCWLQMTGWALIDDMSRGGVWLFEPVPVSPLRMMGLGVPGERWWRWEGETYGWRWHWGSHWWESGLRL</sequence>
<comment type="caution">
    <text evidence="9">The sequence shown here is derived from an EMBL/GenBank/DDBJ whole genome shotgun (WGS) entry which is preliminary data.</text>
</comment>
<proteinExistence type="inferred from homology"/>
<feature type="transmembrane region" description="Helical" evidence="7">
    <location>
        <begin position="309"/>
        <end position="334"/>
    </location>
</feature>
<feature type="transmembrane region" description="Helical" evidence="7">
    <location>
        <begin position="67"/>
        <end position="84"/>
    </location>
</feature>
<accession>A0AAN6U987</accession>
<dbReference type="InterPro" id="IPR044851">
    <property type="entry name" value="Wax_synthase"/>
</dbReference>
<dbReference type="GO" id="GO:0008374">
    <property type="term" value="F:O-acyltransferase activity"/>
    <property type="evidence" value="ECO:0007669"/>
    <property type="project" value="InterPro"/>
</dbReference>
<feature type="transmembrane region" description="Helical" evidence="7">
    <location>
        <begin position="96"/>
        <end position="117"/>
    </location>
</feature>
<name>A0AAN6U987_9PEZI</name>
<feature type="transmembrane region" description="Helical" evidence="7">
    <location>
        <begin position="377"/>
        <end position="397"/>
    </location>
</feature>
<dbReference type="PANTHER" id="PTHR31595:SF67">
    <property type="entry name" value="WAX SYNTHASE DOMAIN-CONTAINING PROTEIN"/>
    <property type="match status" value="1"/>
</dbReference>
<organism evidence="9 10">
    <name type="scientific">Parathielavia appendiculata</name>
    <dbReference type="NCBI Taxonomy" id="2587402"/>
    <lineage>
        <taxon>Eukaryota</taxon>
        <taxon>Fungi</taxon>
        <taxon>Dikarya</taxon>
        <taxon>Ascomycota</taxon>
        <taxon>Pezizomycotina</taxon>
        <taxon>Sordariomycetes</taxon>
        <taxon>Sordariomycetidae</taxon>
        <taxon>Sordariales</taxon>
        <taxon>Chaetomiaceae</taxon>
        <taxon>Parathielavia</taxon>
    </lineage>
</organism>
<dbReference type="Proteomes" id="UP001302602">
    <property type="component" value="Unassembled WGS sequence"/>
</dbReference>
<keyword evidence="5 7" id="KW-1133">Transmembrane helix</keyword>
<evidence type="ECO:0000259" key="8">
    <source>
        <dbReference type="Pfam" id="PF13813"/>
    </source>
</evidence>
<feature type="transmembrane region" description="Helical" evidence="7">
    <location>
        <begin position="409"/>
        <end position="429"/>
    </location>
</feature>
<feature type="transmembrane region" description="Helical" evidence="7">
    <location>
        <begin position="449"/>
        <end position="470"/>
    </location>
</feature>
<feature type="transmembrane region" description="Helical" evidence="7">
    <location>
        <begin position="482"/>
        <end position="501"/>
    </location>
</feature>
<keyword evidence="10" id="KW-1185">Reference proteome</keyword>
<evidence type="ECO:0000313" key="10">
    <source>
        <dbReference type="Proteomes" id="UP001302602"/>
    </source>
</evidence>
<evidence type="ECO:0000256" key="7">
    <source>
        <dbReference type="SAM" id="Phobius"/>
    </source>
</evidence>
<evidence type="ECO:0000256" key="1">
    <source>
        <dbReference type="ARBA" id="ARBA00004141"/>
    </source>
</evidence>
<evidence type="ECO:0000256" key="6">
    <source>
        <dbReference type="ARBA" id="ARBA00023136"/>
    </source>
</evidence>
<comment type="similarity">
    <text evidence="2">Belongs to the wax synthase family.</text>
</comment>
<reference evidence="9" key="1">
    <citation type="journal article" date="2023" name="Mol. Phylogenet. Evol.">
        <title>Genome-scale phylogeny and comparative genomics of the fungal order Sordariales.</title>
        <authorList>
            <person name="Hensen N."/>
            <person name="Bonometti L."/>
            <person name="Westerberg I."/>
            <person name="Brannstrom I.O."/>
            <person name="Guillou S."/>
            <person name="Cros-Aarteil S."/>
            <person name="Calhoun S."/>
            <person name="Haridas S."/>
            <person name="Kuo A."/>
            <person name="Mondo S."/>
            <person name="Pangilinan J."/>
            <person name="Riley R."/>
            <person name="LaButti K."/>
            <person name="Andreopoulos B."/>
            <person name="Lipzen A."/>
            <person name="Chen C."/>
            <person name="Yan M."/>
            <person name="Daum C."/>
            <person name="Ng V."/>
            <person name="Clum A."/>
            <person name="Steindorff A."/>
            <person name="Ohm R.A."/>
            <person name="Martin F."/>
            <person name="Silar P."/>
            <person name="Natvig D.O."/>
            <person name="Lalanne C."/>
            <person name="Gautier V."/>
            <person name="Ament-Velasquez S.L."/>
            <person name="Kruys A."/>
            <person name="Hutchinson M.I."/>
            <person name="Powell A.J."/>
            <person name="Barry K."/>
            <person name="Miller A.N."/>
            <person name="Grigoriev I.V."/>
            <person name="Debuchy R."/>
            <person name="Gladieux P."/>
            <person name="Hiltunen Thoren M."/>
            <person name="Johannesson H."/>
        </authorList>
    </citation>
    <scope>NUCLEOTIDE SEQUENCE</scope>
    <source>
        <strain evidence="9">CBS 731.68</strain>
    </source>
</reference>
<dbReference type="RefSeq" id="XP_062652534.1">
    <property type="nucleotide sequence ID" value="XM_062791743.1"/>
</dbReference>
<feature type="domain" description="Wax synthase" evidence="8">
    <location>
        <begin position="362"/>
        <end position="450"/>
    </location>
</feature>
<comment type="subcellular location">
    <subcellularLocation>
        <location evidence="1">Membrane</location>
        <topology evidence="1">Multi-pass membrane protein</topology>
    </subcellularLocation>
</comment>
<gene>
    <name evidence="9" type="ORF">N657DRAFT_639253</name>
</gene>
<dbReference type="PANTHER" id="PTHR31595">
    <property type="entry name" value="LONG-CHAIN-ALCOHOL O-FATTY-ACYLTRANSFERASE 3-RELATED"/>
    <property type="match status" value="1"/>
</dbReference>
<reference evidence="9" key="2">
    <citation type="submission" date="2023-05" db="EMBL/GenBank/DDBJ databases">
        <authorList>
            <consortium name="Lawrence Berkeley National Laboratory"/>
            <person name="Steindorff A."/>
            <person name="Hensen N."/>
            <person name="Bonometti L."/>
            <person name="Westerberg I."/>
            <person name="Brannstrom I.O."/>
            <person name="Guillou S."/>
            <person name="Cros-Aarteil S."/>
            <person name="Calhoun S."/>
            <person name="Haridas S."/>
            <person name="Kuo A."/>
            <person name="Mondo S."/>
            <person name="Pangilinan J."/>
            <person name="Riley R."/>
            <person name="Labutti K."/>
            <person name="Andreopoulos B."/>
            <person name="Lipzen A."/>
            <person name="Chen C."/>
            <person name="Yanf M."/>
            <person name="Daum C."/>
            <person name="Ng V."/>
            <person name="Clum A."/>
            <person name="Ohm R."/>
            <person name="Martin F."/>
            <person name="Silar P."/>
            <person name="Natvig D."/>
            <person name="Lalanne C."/>
            <person name="Gautier V."/>
            <person name="Ament-Velasquez S.L."/>
            <person name="Kruys A."/>
            <person name="Hutchinson M.I."/>
            <person name="Powell A.J."/>
            <person name="Barry K."/>
            <person name="Miller A.N."/>
            <person name="Grigoriev I.V."/>
            <person name="Debuchy R."/>
            <person name="Gladieux P."/>
            <person name="Thoren M.H."/>
            <person name="Johannesson H."/>
        </authorList>
    </citation>
    <scope>NUCLEOTIDE SEQUENCE</scope>
    <source>
        <strain evidence="9">CBS 731.68</strain>
    </source>
</reference>
<keyword evidence="4 7" id="KW-0812">Transmembrane</keyword>
<evidence type="ECO:0000256" key="2">
    <source>
        <dbReference type="ARBA" id="ARBA00007282"/>
    </source>
</evidence>
<evidence type="ECO:0000313" key="9">
    <source>
        <dbReference type="EMBL" id="KAK4128763.1"/>
    </source>
</evidence>
<dbReference type="GO" id="GO:0016020">
    <property type="term" value="C:membrane"/>
    <property type="evidence" value="ECO:0007669"/>
    <property type="project" value="UniProtKB-SubCell"/>
</dbReference>
<dbReference type="Pfam" id="PF13813">
    <property type="entry name" value="MBOAT_2"/>
    <property type="match status" value="1"/>
</dbReference>
<evidence type="ECO:0000256" key="4">
    <source>
        <dbReference type="ARBA" id="ARBA00022692"/>
    </source>
</evidence>
<protein>
    <recommendedName>
        <fullName evidence="8">Wax synthase domain-containing protein</fullName>
    </recommendedName>
</protein>
<dbReference type="EMBL" id="MU853223">
    <property type="protein sequence ID" value="KAK4128763.1"/>
    <property type="molecule type" value="Genomic_DNA"/>
</dbReference>
<dbReference type="GO" id="GO:0006629">
    <property type="term" value="P:lipid metabolic process"/>
    <property type="evidence" value="ECO:0007669"/>
    <property type="project" value="InterPro"/>
</dbReference>
<dbReference type="AlphaFoldDB" id="A0AAN6U987"/>
<dbReference type="GeneID" id="87828512"/>